<comment type="caution">
    <text evidence="1">The sequence shown here is derived from an EMBL/GenBank/DDBJ whole genome shotgun (WGS) entry which is preliminary data.</text>
</comment>
<name>A0A2T7FYA8_9RHOB</name>
<dbReference type="EMBL" id="QCYG01000003">
    <property type="protein sequence ID" value="PVA07151.1"/>
    <property type="molecule type" value="Genomic_DNA"/>
</dbReference>
<dbReference type="AlphaFoldDB" id="A0A2T7FYA8"/>
<organism evidence="1 2">
    <name type="scientific">Thalassorhabdomicrobium marinisediminis</name>
    <dbReference type="NCBI Taxonomy" id="2170577"/>
    <lineage>
        <taxon>Bacteria</taxon>
        <taxon>Pseudomonadati</taxon>
        <taxon>Pseudomonadota</taxon>
        <taxon>Alphaproteobacteria</taxon>
        <taxon>Rhodobacterales</taxon>
        <taxon>Paracoccaceae</taxon>
        <taxon>Thalassorhabdomicrobium</taxon>
    </lineage>
</organism>
<accession>A0A2T7FYA8</accession>
<sequence length="62" mass="6629">MLRTFGPSNVEGYVASLERTAAARMSYADSSELSLDWMGAASRNGMDLATVMDLAMACNSSF</sequence>
<evidence type="ECO:0000313" key="2">
    <source>
        <dbReference type="Proteomes" id="UP000244817"/>
    </source>
</evidence>
<dbReference type="RefSeq" id="WP_108639980.1">
    <property type="nucleotide sequence ID" value="NZ_QCYG01000003.1"/>
</dbReference>
<protein>
    <submittedName>
        <fullName evidence="1">Uncharacterized protein</fullName>
    </submittedName>
</protein>
<evidence type="ECO:0000313" key="1">
    <source>
        <dbReference type="EMBL" id="PVA07151.1"/>
    </source>
</evidence>
<dbReference type="Proteomes" id="UP000244817">
    <property type="component" value="Unassembled WGS sequence"/>
</dbReference>
<reference evidence="1 2" key="1">
    <citation type="submission" date="2018-04" db="EMBL/GenBank/DDBJ databases">
        <title>Pelagivirga bohaiensis gen. nov., sp. nov., a bacterium isolated from the Bohai Sea.</title>
        <authorList>
            <person name="Ji X."/>
        </authorList>
    </citation>
    <scope>NUCLEOTIDE SEQUENCE [LARGE SCALE GENOMIC DNA]</scope>
    <source>
        <strain evidence="1 2">BH-SD16</strain>
    </source>
</reference>
<gene>
    <name evidence="1" type="ORF">DC363_04660</name>
</gene>
<keyword evidence="2" id="KW-1185">Reference proteome</keyword>
<proteinExistence type="predicted"/>